<evidence type="ECO:0000259" key="6">
    <source>
        <dbReference type="SMART" id="SM00415"/>
    </source>
</evidence>
<dbReference type="InterPro" id="IPR036390">
    <property type="entry name" value="WH_DNA-bd_sf"/>
</dbReference>
<gene>
    <name evidence="7" type="primary">CTA8_2</name>
    <name evidence="7" type="ORF">LPJ64_003216</name>
</gene>
<keyword evidence="7" id="KW-0346">Stress response</keyword>
<dbReference type="Pfam" id="PF00447">
    <property type="entry name" value="HSF_DNA-bind"/>
    <property type="match status" value="1"/>
</dbReference>
<dbReference type="Gene3D" id="1.10.10.10">
    <property type="entry name" value="Winged helix-like DNA-binding domain superfamily/Winged helix DNA-binding domain"/>
    <property type="match status" value="1"/>
</dbReference>
<dbReference type="GO" id="GO:0005634">
    <property type="term" value="C:nucleus"/>
    <property type="evidence" value="ECO:0007669"/>
    <property type="project" value="UniProtKB-SubCell"/>
</dbReference>
<dbReference type="GO" id="GO:0043565">
    <property type="term" value="F:sequence-specific DNA binding"/>
    <property type="evidence" value="ECO:0007669"/>
    <property type="project" value="InterPro"/>
</dbReference>
<feature type="region of interest" description="Disordered" evidence="5">
    <location>
        <begin position="448"/>
        <end position="497"/>
    </location>
</feature>
<evidence type="ECO:0000256" key="5">
    <source>
        <dbReference type="SAM" id="MobiDB-lite"/>
    </source>
</evidence>
<feature type="compositionally biased region" description="Polar residues" evidence="5">
    <location>
        <begin position="301"/>
        <end position="316"/>
    </location>
</feature>
<keyword evidence="8" id="KW-1185">Reference proteome</keyword>
<dbReference type="InterPro" id="IPR000232">
    <property type="entry name" value="HSF_DNA-bd"/>
</dbReference>
<dbReference type="EMBL" id="JANBOH010000120">
    <property type="protein sequence ID" value="KAJ1645180.1"/>
    <property type="molecule type" value="Genomic_DNA"/>
</dbReference>
<evidence type="ECO:0000256" key="2">
    <source>
        <dbReference type="ARBA" id="ARBA00023125"/>
    </source>
</evidence>
<feature type="domain" description="HSF-type DNA-binding" evidence="6">
    <location>
        <begin position="342"/>
        <end position="446"/>
    </location>
</feature>
<organism evidence="7 8">
    <name type="scientific">Coemansia asiatica</name>
    <dbReference type="NCBI Taxonomy" id="1052880"/>
    <lineage>
        <taxon>Eukaryota</taxon>
        <taxon>Fungi</taxon>
        <taxon>Fungi incertae sedis</taxon>
        <taxon>Zoopagomycota</taxon>
        <taxon>Kickxellomycotina</taxon>
        <taxon>Kickxellomycetes</taxon>
        <taxon>Kickxellales</taxon>
        <taxon>Kickxellaceae</taxon>
        <taxon>Coemansia</taxon>
    </lineage>
</organism>
<keyword evidence="3" id="KW-0539">Nucleus</keyword>
<dbReference type="InterPro" id="IPR036388">
    <property type="entry name" value="WH-like_DNA-bd_sf"/>
</dbReference>
<comment type="subcellular location">
    <subcellularLocation>
        <location evidence="1">Nucleus</location>
    </subcellularLocation>
</comment>
<dbReference type="SMART" id="SM00415">
    <property type="entry name" value="HSF"/>
    <property type="match status" value="1"/>
</dbReference>
<dbReference type="AlphaFoldDB" id="A0A9W7XM51"/>
<feature type="compositionally biased region" description="Polar residues" evidence="5">
    <location>
        <begin position="270"/>
        <end position="282"/>
    </location>
</feature>
<sequence>MGTIVWPTSQFDHHVLSRQPVASSYPSAASAARKQLPAFRTLAAAADSSGVSSAPAVSDYRTTIHFLTTPSTATESAMDVDASASPDLGSVPVSALLQSDDIIRGSESAASSAQYRDDELTGMAGLMELAGPEHKGYQHGYAPAPMGSQPAALVSGAEAYSSSNSSNSTASYSVPPALNIANRSSPGSYAVPRAHAMPGHQQLCSPPQQQQLYSSPPQHSYHQQQQMYSSPPQQPFYQSHQLPPRLAPHHSAGAVGSPISAGQAMRTPDSLPSSTTALNKATLSFPATVDDLRTARRRSQSTDSMQNNSHYGQGSSALPCVLGNANIRNRAYTQTQRQRTNDTPLFPILLHRIINDPKNESWIRWCDDGKAFKFSSADNLLACLQAAGLRAQNYHSIEKNLNDYRFTRLTDQRRKLPDKNGVLWWMFSHPQFLRSNPEGIVNIQRRRRTNPPAASPQPSNLHSGNLHSANLHSQGPYSLPPSASSARQGQGQGQGQY</sequence>
<evidence type="ECO:0000256" key="3">
    <source>
        <dbReference type="ARBA" id="ARBA00023242"/>
    </source>
</evidence>
<evidence type="ECO:0000256" key="4">
    <source>
        <dbReference type="RuleBase" id="RU004020"/>
    </source>
</evidence>
<reference evidence="7" key="1">
    <citation type="submission" date="2022-07" db="EMBL/GenBank/DDBJ databases">
        <title>Phylogenomic reconstructions and comparative analyses of Kickxellomycotina fungi.</title>
        <authorList>
            <person name="Reynolds N.K."/>
            <person name="Stajich J.E."/>
            <person name="Barry K."/>
            <person name="Grigoriev I.V."/>
            <person name="Crous P."/>
            <person name="Smith M.E."/>
        </authorList>
    </citation>
    <scope>NUCLEOTIDE SEQUENCE</scope>
    <source>
        <strain evidence="7">NBRC 105413</strain>
    </source>
</reference>
<accession>A0A9W7XM51</accession>
<name>A0A9W7XM51_9FUNG</name>
<keyword evidence="2" id="KW-0238">DNA-binding</keyword>
<dbReference type="GO" id="GO:0003700">
    <property type="term" value="F:DNA-binding transcription factor activity"/>
    <property type="evidence" value="ECO:0007669"/>
    <property type="project" value="InterPro"/>
</dbReference>
<evidence type="ECO:0000313" key="8">
    <source>
        <dbReference type="Proteomes" id="UP001145021"/>
    </source>
</evidence>
<proteinExistence type="inferred from homology"/>
<dbReference type="SUPFAM" id="SSF46785">
    <property type="entry name" value="Winged helix' DNA-binding domain"/>
    <property type="match status" value="1"/>
</dbReference>
<evidence type="ECO:0000256" key="1">
    <source>
        <dbReference type="ARBA" id="ARBA00004123"/>
    </source>
</evidence>
<feature type="compositionally biased region" description="Low complexity" evidence="5">
    <location>
        <begin position="200"/>
        <end position="241"/>
    </location>
</feature>
<evidence type="ECO:0000313" key="7">
    <source>
        <dbReference type="EMBL" id="KAJ1645180.1"/>
    </source>
</evidence>
<comment type="similarity">
    <text evidence="4">Belongs to the HSF family.</text>
</comment>
<comment type="caution">
    <text evidence="7">The sequence shown here is derived from an EMBL/GenBank/DDBJ whole genome shotgun (WGS) entry which is preliminary data.</text>
</comment>
<feature type="compositionally biased region" description="Polar residues" evidence="5">
    <location>
        <begin position="456"/>
        <end position="487"/>
    </location>
</feature>
<protein>
    <submittedName>
        <fullName evidence="7">Heat shock transcription factor</fullName>
    </submittedName>
</protein>
<feature type="region of interest" description="Disordered" evidence="5">
    <location>
        <begin position="185"/>
        <end position="316"/>
    </location>
</feature>
<dbReference type="Proteomes" id="UP001145021">
    <property type="component" value="Unassembled WGS sequence"/>
</dbReference>